<dbReference type="Proteomes" id="UP000401081">
    <property type="component" value="Unassembled WGS sequence"/>
</dbReference>
<proteinExistence type="predicted"/>
<sequence>MAQAGAKALGLADSAALFSAMKAGTLSVEDSQNALAKADEKGLAENYAQVKKRTQAALATIVEQAKANGDTNVLAISSGTSMQIMISDLTTSPERNKPLANAAVVKITYKNGQYSVPEIGTLKYIEAGKKNLAAQ</sequence>
<dbReference type="EMBL" id="CAADJD010000031">
    <property type="protein sequence ID" value="VFS89474.1"/>
    <property type="molecule type" value="Genomic_DNA"/>
</dbReference>
<dbReference type="InterPro" id="IPR029033">
    <property type="entry name" value="His_PPase_superfam"/>
</dbReference>
<dbReference type="Gene3D" id="3.40.50.1240">
    <property type="entry name" value="Phosphoglycerate mutase-like"/>
    <property type="match status" value="1"/>
</dbReference>
<dbReference type="AlphaFoldDB" id="A0A485CYD0"/>
<evidence type="ECO:0000313" key="2">
    <source>
        <dbReference type="Proteomes" id="UP000401081"/>
    </source>
</evidence>
<reference evidence="1 2" key="1">
    <citation type="submission" date="2019-03" db="EMBL/GenBank/DDBJ databases">
        <authorList>
            <consortium name="Pathogen Informatics"/>
        </authorList>
    </citation>
    <scope>NUCLEOTIDE SEQUENCE [LARGE SCALE GENOMIC DNA]</scope>
    <source>
        <strain evidence="1 2">NCTC12993</strain>
    </source>
</reference>
<accession>A0A485CYD0</accession>
<dbReference type="Pfam" id="PF00300">
    <property type="entry name" value="His_Phos_1"/>
    <property type="match status" value="1"/>
</dbReference>
<evidence type="ECO:0000313" key="1">
    <source>
        <dbReference type="EMBL" id="VFS89474.1"/>
    </source>
</evidence>
<protein>
    <recommendedName>
        <fullName evidence="3">Phosphoglycerate mutase</fullName>
    </recommendedName>
</protein>
<dbReference type="InterPro" id="IPR013078">
    <property type="entry name" value="His_Pase_superF_clade-1"/>
</dbReference>
<gene>
    <name evidence="1" type="ORF">NCTC12993_07288</name>
</gene>
<organism evidence="1 2">
    <name type="scientific">Kluyvera cryocrescens</name>
    <name type="common">Kluyvera citrophila</name>
    <dbReference type="NCBI Taxonomy" id="580"/>
    <lineage>
        <taxon>Bacteria</taxon>
        <taxon>Pseudomonadati</taxon>
        <taxon>Pseudomonadota</taxon>
        <taxon>Gammaproteobacteria</taxon>
        <taxon>Enterobacterales</taxon>
        <taxon>Enterobacteriaceae</taxon>
        <taxon>Kluyvera</taxon>
    </lineage>
</organism>
<name>A0A485CYD0_KLUCR</name>
<dbReference type="SUPFAM" id="SSF53254">
    <property type="entry name" value="Phosphoglycerate mutase-like"/>
    <property type="match status" value="1"/>
</dbReference>
<evidence type="ECO:0008006" key="3">
    <source>
        <dbReference type="Google" id="ProtNLM"/>
    </source>
</evidence>
<keyword evidence="2" id="KW-1185">Reference proteome</keyword>